<name>F8IHV9_ALIAT</name>
<dbReference type="PATRIC" id="fig|1048834.4.peg.1248"/>
<dbReference type="EMBL" id="CP002902">
    <property type="protein sequence ID" value="AEJ43249.1"/>
    <property type="molecule type" value="Genomic_DNA"/>
</dbReference>
<reference evidence="1 2" key="1">
    <citation type="journal article" date="2011" name="J. Bacteriol.">
        <title>Complete Genome Sequence of Alicyclobacillus acidocaldarius Strain Tc-4-1.</title>
        <authorList>
            <person name="Chen Y."/>
            <person name="He Y."/>
            <person name="Zhang B."/>
            <person name="Yang J."/>
            <person name="Li W."/>
            <person name="Dong Z."/>
            <person name="Hu S."/>
        </authorList>
    </citation>
    <scope>NUCLEOTIDE SEQUENCE [LARGE SCALE GENOMIC DNA]</scope>
    <source>
        <strain evidence="1 2">Tc-4-1</strain>
    </source>
</reference>
<reference evidence="2" key="2">
    <citation type="submission" date="2011-06" db="EMBL/GenBank/DDBJ databases">
        <title>The complete genome sequence of Alicyclobacillus acidocaldarius sp. Tc-4-1.</title>
        <authorList>
            <person name="Chen Y."/>
            <person name="He Y."/>
            <person name="Dong Z."/>
            <person name="Hu S."/>
        </authorList>
    </citation>
    <scope>NUCLEOTIDE SEQUENCE [LARGE SCALE GENOMIC DNA]</scope>
    <source>
        <strain evidence="2">Tc-4-1</strain>
    </source>
</reference>
<dbReference type="HOGENOM" id="CLU_3246232_0_0_9"/>
<gene>
    <name evidence="1" type="ordered locus">TC41_1310</name>
</gene>
<dbReference type="AlphaFoldDB" id="F8IHV9"/>
<proteinExistence type="predicted"/>
<dbReference type="Proteomes" id="UP000000292">
    <property type="component" value="Chromosome"/>
</dbReference>
<organism evidence="1 2">
    <name type="scientific">Alicyclobacillus acidocaldarius (strain Tc-4-1)</name>
    <name type="common">Bacillus acidocaldarius</name>
    <dbReference type="NCBI Taxonomy" id="1048834"/>
    <lineage>
        <taxon>Bacteria</taxon>
        <taxon>Bacillati</taxon>
        <taxon>Bacillota</taxon>
        <taxon>Bacilli</taxon>
        <taxon>Bacillales</taxon>
        <taxon>Alicyclobacillaceae</taxon>
        <taxon>Alicyclobacillus</taxon>
    </lineage>
</organism>
<accession>F8IHV9</accession>
<sequence length="42" mass="4398">MMVAVQDFAESLKGAYGGLKAFGLGVNRAEGREGDSLPEPDN</sequence>
<dbReference type="STRING" id="1048834.TC41_1310"/>
<dbReference type="KEGG" id="aad:TC41_1310"/>
<evidence type="ECO:0000313" key="1">
    <source>
        <dbReference type="EMBL" id="AEJ43249.1"/>
    </source>
</evidence>
<evidence type="ECO:0000313" key="2">
    <source>
        <dbReference type="Proteomes" id="UP000000292"/>
    </source>
</evidence>
<protein>
    <submittedName>
        <fullName evidence="1">Uncharacterized protein</fullName>
    </submittedName>
</protein>